<keyword evidence="3" id="KW-1185">Reference proteome</keyword>
<organism evidence="2 3">
    <name type="scientific">Providencia huaxiensis</name>
    <dbReference type="NCBI Taxonomy" id="2027290"/>
    <lineage>
        <taxon>Bacteria</taxon>
        <taxon>Pseudomonadati</taxon>
        <taxon>Pseudomonadota</taxon>
        <taxon>Gammaproteobacteria</taxon>
        <taxon>Enterobacterales</taxon>
        <taxon>Morganellaceae</taxon>
        <taxon>Providencia</taxon>
    </lineage>
</organism>
<evidence type="ECO:0000313" key="2">
    <source>
        <dbReference type="EMBL" id="MDT0131863.1"/>
    </source>
</evidence>
<evidence type="ECO:0000313" key="3">
    <source>
        <dbReference type="Proteomes" id="UP001252207"/>
    </source>
</evidence>
<evidence type="ECO:0000256" key="1">
    <source>
        <dbReference type="SAM" id="Coils"/>
    </source>
</evidence>
<dbReference type="GeneID" id="89488201"/>
<accession>A0ABU2IS18</accession>
<name>A0ABU2IS18_9GAMM</name>
<evidence type="ECO:0008006" key="4">
    <source>
        <dbReference type="Google" id="ProtNLM"/>
    </source>
</evidence>
<proteinExistence type="predicted"/>
<comment type="caution">
    <text evidence="2">The sequence shown here is derived from an EMBL/GenBank/DDBJ whole genome shotgun (WGS) entry which is preliminary data.</text>
</comment>
<feature type="coiled-coil region" evidence="1">
    <location>
        <begin position="189"/>
        <end position="216"/>
    </location>
</feature>
<protein>
    <recommendedName>
        <fullName evidence="4">AAA domain-containing protein</fullName>
    </recommendedName>
</protein>
<dbReference type="EMBL" id="JANAVW010000001">
    <property type="protein sequence ID" value="MDT0131863.1"/>
    <property type="molecule type" value="Genomic_DNA"/>
</dbReference>
<keyword evidence="1" id="KW-0175">Coiled coil</keyword>
<dbReference type="Proteomes" id="UP001252207">
    <property type="component" value="Unassembled WGS sequence"/>
</dbReference>
<dbReference type="RefSeq" id="WP_181489999.1">
    <property type="nucleotide sequence ID" value="NZ_CP145912.1"/>
</dbReference>
<reference evidence="2 3" key="1">
    <citation type="submission" date="2022-06" db="EMBL/GenBank/DDBJ databases">
        <title>Chromosome and plasmid sequencings of Enterobacteriales species co-exiting double carbapenemases.</title>
        <authorList>
            <person name="Fu Y."/>
        </authorList>
    </citation>
    <scope>NUCLEOTIDE SEQUENCE [LARGE SCALE GENOMIC DNA]</scope>
    <source>
        <strain evidence="2 3">21030615019</strain>
    </source>
</reference>
<gene>
    <name evidence="2" type="ORF">NLX89_00655</name>
</gene>
<sequence>MRKLILEKIIIISHSTKSARQFEFGKNLTLITANDGNSVGKSTLAKMIFWSFGCEPLFSNVWKALDCSSIINFSIDGESYSIHRYKNEMTFQKNGGILKNYSKITGEFSDLFSKLVFFDVLLPKKNSFNLEVPPPAYYFLPFYIDQKRTWVKPWDSFLNLQQYSKWAKPVISFHAGLVSKEHFVIEEDIYEVKSQVDEVKSNINELTNAVAILKNNVIQQEYIIDSESLASDILEYEELIKNNLDESANLKIDIISLDSQVKLAESIVNELDKDYIFSVENMSEGSIECPTCGTIHENSIAHRSSILIDKESAERQLFSLKNERVNAQRDLTHLNEMLSKLKEKLLNSQLAFESSNSKEFSMFTANNVDKQVDIIIEKKSVVLETKEIEERNLKKTQKALITKEQRDTVKENFSNTFFKYIAKLKVNIDASLITSPLDYNKIYEVGGAAEDARAVLGYYLALYEHIAEHCCEAIPPLVIDTPNQQEQSTENYKKIVEAIARGVTENKQYIICAMQHSALDTLSKNAKVIRLDEKKILTAFEYEKAKSIEEEFLLVL</sequence>
<feature type="coiled-coil region" evidence="1">
    <location>
        <begin position="310"/>
        <end position="344"/>
    </location>
</feature>